<dbReference type="PANTHER" id="PTHR23503:SF8">
    <property type="entry name" value="FACILITATED GLUCOSE TRANSPORTER PROTEIN 1"/>
    <property type="match status" value="1"/>
</dbReference>
<dbReference type="PROSITE" id="PS50850">
    <property type="entry name" value="MFS"/>
    <property type="match status" value="1"/>
</dbReference>
<accession>A0AAN8PLI1</accession>
<dbReference type="EMBL" id="JAZGQO010000008">
    <property type="protein sequence ID" value="KAK6178859.1"/>
    <property type="molecule type" value="Genomic_DNA"/>
</dbReference>
<sequence length="204" mass="21918">MSLDGEQKPKWGGFNRNIFFATTSCIVGSSFQYGYNIAVLNEPQEIIKGFINESYAARNNETISEELLTNTWAIASSGFVIGAMAGALIAGPISGRYGSKKALLFNNIFALLASGFSGSSKFLGLVEMLIVGRLLVGINSGFNCVVMPMYVTEISPVAIRGILGTGHQIGIGISVITANAFGFTQVLGTEEKWPLLFGKMFFYN</sequence>
<dbReference type="AlphaFoldDB" id="A0AAN8PLI1"/>
<dbReference type="InterPro" id="IPR036259">
    <property type="entry name" value="MFS_trans_sf"/>
</dbReference>
<dbReference type="GO" id="GO:0015149">
    <property type="term" value="F:hexose transmembrane transporter activity"/>
    <property type="evidence" value="ECO:0007669"/>
    <property type="project" value="TreeGrafter"/>
</dbReference>
<feature type="transmembrane region" description="Helical" evidence="6">
    <location>
        <begin position="103"/>
        <end position="124"/>
    </location>
</feature>
<feature type="domain" description="Major facilitator superfamily (MFS) profile" evidence="7">
    <location>
        <begin position="22"/>
        <end position="204"/>
    </location>
</feature>
<dbReference type="PANTHER" id="PTHR23503">
    <property type="entry name" value="SOLUTE CARRIER FAMILY 2"/>
    <property type="match status" value="1"/>
</dbReference>
<keyword evidence="3 6" id="KW-0812">Transmembrane</keyword>
<keyword evidence="2" id="KW-0813">Transport</keyword>
<dbReference type="PROSITE" id="PS00217">
    <property type="entry name" value="SUGAR_TRANSPORT_2"/>
    <property type="match status" value="1"/>
</dbReference>
<dbReference type="InterPro" id="IPR020846">
    <property type="entry name" value="MFS_dom"/>
</dbReference>
<name>A0AAN8PLI1_PATCE</name>
<feature type="transmembrane region" description="Helical" evidence="6">
    <location>
        <begin position="72"/>
        <end position="91"/>
    </location>
</feature>
<comment type="subcellular location">
    <subcellularLocation>
        <location evidence="1">Membrane</location>
        <topology evidence="1">Multi-pass membrane protein</topology>
    </subcellularLocation>
</comment>
<dbReference type="InterPro" id="IPR003663">
    <property type="entry name" value="Sugar/inositol_transpt"/>
</dbReference>
<dbReference type="InterPro" id="IPR005828">
    <property type="entry name" value="MFS_sugar_transport-like"/>
</dbReference>
<keyword evidence="5 6" id="KW-0472">Membrane</keyword>
<dbReference type="PRINTS" id="PR00171">
    <property type="entry name" value="SUGRTRNSPORT"/>
</dbReference>
<dbReference type="InterPro" id="IPR005829">
    <property type="entry name" value="Sugar_transporter_CS"/>
</dbReference>
<dbReference type="Pfam" id="PF00083">
    <property type="entry name" value="Sugar_tr"/>
    <property type="match status" value="1"/>
</dbReference>
<organism evidence="8 9">
    <name type="scientific">Patella caerulea</name>
    <name type="common">Rayed Mediterranean limpet</name>
    <dbReference type="NCBI Taxonomy" id="87958"/>
    <lineage>
        <taxon>Eukaryota</taxon>
        <taxon>Metazoa</taxon>
        <taxon>Spiralia</taxon>
        <taxon>Lophotrochozoa</taxon>
        <taxon>Mollusca</taxon>
        <taxon>Gastropoda</taxon>
        <taxon>Patellogastropoda</taxon>
        <taxon>Patelloidea</taxon>
        <taxon>Patellidae</taxon>
        <taxon>Patella</taxon>
    </lineage>
</organism>
<evidence type="ECO:0000313" key="8">
    <source>
        <dbReference type="EMBL" id="KAK6178859.1"/>
    </source>
</evidence>
<dbReference type="InterPro" id="IPR045263">
    <property type="entry name" value="GLUT"/>
</dbReference>
<evidence type="ECO:0000256" key="4">
    <source>
        <dbReference type="ARBA" id="ARBA00022989"/>
    </source>
</evidence>
<proteinExistence type="predicted"/>
<evidence type="ECO:0000256" key="2">
    <source>
        <dbReference type="ARBA" id="ARBA00022448"/>
    </source>
</evidence>
<evidence type="ECO:0000313" key="9">
    <source>
        <dbReference type="Proteomes" id="UP001347796"/>
    </source>
</evidence>
<dbReference type="SUPFAM" id="SSF103473">
    <property type="entry name" value="MFS general substrate transporter"/>
    <property type="match status" value="1"/>
</dbReference>
<evidence type="ECO:0000256" key="5">
    <source>
        <dbReference type="ARBA" id="ARBA00023136"/>
    </source>
</evidence>
<evidence type="ECO:0000259" key="7">
    <source>
        <dbReference type="PROSITE" id="PS50850"/>
    </source>
</evidence>
<keyword evidence="9" id="KW-1185">Reference proteome</keyword>
<feature type="transmembrane region" description="Helical" evidence="6">
    <location>
        <begin position="130"/>
        <end position="151"/>
    </location>
</feature>
<evidence type="ECO:0000256" key="3">
    <source>
        <dbReference type="ARBA" id="ARBA00022692"/>
    </source>
</evidence>
<dbReference type="GO" id="GO:0016020">
    <property type="term" value="C:membrane"/>
    <property type="evidence" value="ECO:0007669"/>
    <property type="project" value="UniProtKB-SubCell"/>
</dbReference>
<dbReference type="Proteomes" id="UP001347796">
    <property type="component" value="Unassembled WGS sequence"/>
</dbReference>
<evidence type="ECO:0000256" key="1">
    <source>
        <dbReference type="ARBA" id="ARBA00004141"/>
    </source>
</evidence>
<protein>
    <recommendedName>
        <fullName evidence="7">Major facilitator superfamily (MFS) profile domain-containing protein</fullName>
    </recommendedName>
</protein>
<dbReference type="Gene3D" id="1.20.1250.20">
    <property type="entry name" value="MFS general substrate transporter like domains"/>
    <property type="match status" value="1"/>
</dbReference>
<evidence type="ECO:0000256" key="6">
    <source>
        <dbReference type="SAM" id="Phobius"/>
    </source>
</evidence>
<gene>
    <name evidence="8" type="ORF">SNE40_011349</name>
</gene>
<reference evidence="8 9" key="1">
    <citation type="submission" date="2024-01" db="EMBL/GenBank/DDBJ databases">
        <title>The genome of the rayed Mediterranean limpet Patella caerulea (Linnaeus, 1758).</title>
        <authorList>
            <person name="Anh-Thu Weber A."/>
            <person name="Halstead-Nussloch G."/>
        </authorList>
    </citation>
    <scope>NUCLEOTIDE SEQUENCE [LARGE SCALE GENOMIC DNA]</scope>
    <source>
        <strain evidence="8">AATW-2023a</strain>
        <tissue evidence="8">Whole specimen</tissue>
    </source>
</reference>
<comment type="caution">
    <text evidence="8">The sequence shown here is derived from an EMBL/GenBank/DDBJ whole genome shotgun (WGS) entry which is preliminary data.</text>
</comment>
<keyword evidence="4 6" id="KW-1133">Transmembrane helix</keyword>